<dbReference type="Proteomes" id="UP001216907">
    <property type="component" value="Unassembled WGS sequence"/>
</dbReference>
<dbReference type="InterPro" id="IPR006311">
    <property type="entry name" value="TAT_signal"/>
</dbReference>
<dbReference type="EMBL" id="JARRAG010000001">
    <property type="protein sequence ID" value="MDG3002504.1"/>
    <property type="molecule type" value="Genomic_DNA"/>
</dbReference>
<reference evidence="3 4" key="1">
    <citation type="submission" date="2023-03" db="EMBL/GenBank/DDBJ databases">
        <title>Paludisphaera mucosa sp. nov. a novel planctomycete from northern fen.</title>
        <authorList>
            <person name="Ivanova A."/>
        </authorList>
    </citation>
    <scope>NUCLEOTIDE SEQUENCE [LARGE SCALE GENOMIC DNA]</scope>
    <source>
        <strain evidence="3 4">Pla2</strain>
    </source>
</reference>
<gene>
    <name evidence="3" type="ORF">PZE19_01780</name>
</gene>
<keyword evidence="3" id="KW-0378">Hydrolase</keyword>
<dbReference type="EC" id="3.1.1.103" evidence="3"/>
<dbReference type="Pfam" id="PF00144">
    <property type="entry name" value="Beta-lactamase"/>
    <property type="match status" value="1"/>
</dbReference>
<evidence type="ECO:0000313" key="3">
    <source>
        <dbReference type="EMBL" id="MDG3002504.1"/>
    </source>
</evidence>
<dbReference type="PROSITE" id="PS51318">
    <property type="entry name" value="TAT"/>
    <property type="match status" value="1"/>
</dbReference>
<dbReference type="RefSeq" id="WP_277858868.1">
    <property type="nucleotide sequence ID" value="NZ_JARRAG010000001.1"/>
</dbReference>
<dbReference type="GO" id="GO:0016787">
    <property type="term" value="F:hydrolase activity"/>
    <property type="evidence" value="ECO:0007669"/>
    <property type="project" value="UniProtKB-KW"/>
</dbReference>
<dbReference type="InterPro" id="IPR001466">
    <property type="entry name" value="Beta-lactam-related"/>
</dbReference>
<dbReference type="SUPFAM" id="SSF56601">
    <property type="entry name" value="beta-lactamase/transpeptidase-like"/>
    <property type="match status" value="1"/>
</dbReference>
<feature type="domain" description="Beta-lactamase-related" evidence="2">
    <location>
        <begin position="74"/>
        <end position="402"/>
    </location>
</feature>
<comment type="caution">
    <text evidence="3">The sequence shown here is derived from an EMBL/GenBank/DDBJ whole genome shotgun (WGS) entry which is preliminary data.</text>
</comment>
<dbReference type="Gene3D" id="3.40.710.10">
    <property type="entry name" value="DD-peptidase/beta-lactamase superfamily"/>
    <property type="match status" value="1"/>
</dbReference>
<dbReference type="InterPro" id="IPR050789">
    <property type="entry name" value="Diverse_Enzym_Activities"/>
</dbReference>
<accession>A0ABT6F4Q8</accession>
<evidence type="ECO:0000256" key="1">
    <source>
        <dbReference type="SAM" id="MobiDB-lite"/>
    </source>
</evidence>
<sequence>MTRRRDWLRSVVGGGAAAFAGTWGVGSSAQEPSATGAGARRTVRRPVVPNPERNALRPVLEPWESRPPIDAQAQALLEAIRARHKLPGLVGAIAKGPAVVSIAATGVRKVGEDDPIRVGDQIHVGSCTKAMTATLVGTLFEEGLLGASSTLAQVFPEYADRLHPDFREATLSHLLTHRAGLPHDAAWWDLPGRNPTEKRYAALVDMCSVAPKTRPGRTYAYSNVGYVLAGLMAEHVTGATWEDLMRARVFEPLYMYSAGFGPPGGDDSSRDVQPYGHEIVRGRLRAVRHDNPEVMGPAGTVHCSIVDWAKFAVAHLRGEREGAKLLLPATYRDLHTPPPGSDYAGGWLVFDRPWAGGRALNHAGSNTMWYANVWLAPARDFAVLVATNQGGGTTAKAADEAVGALLGRYEAAFAGV</sequence>
<evidence type="ECO:0000313" key="4">
    <source>
        <dbReference type="Proteomes" id="UP001216907"/>
    </source>
</evidence>
<organism evidence="3 4">
    <name type="scientific">Paludisphaera mucosa</name>
    <dbReference type="NCBI Taxonomy" id="3030827"/>
    <lineage>
        <taxon>Bacteria</taxon>
        <taxon>Pseudomonadati</taxon>
        <taxon>Planctomycetota</taxon>
        <taxon>Planctomycetia</taxon>
        <taxon>Isosphaerales</taxon>
        <taxon>Isosphaeraceae</taxon>
        <taxon>Paludisphaera</taxon>
    </lineage>
</organism>
<proteinExistence type="predicted"/>
<keyword evidence="4" id="KW-1185">Reference proteome</keyword>
<feature type="region of interest" description="Disordered" evidence="1">
    <location>
        <begin position="25"/>
        <end position="50"/>
    </location>
</feature>
<dbReference type="InterPro" id="IPR012338">
    <property type="entry name" value="Beta-lactam/transpept-like"/>
</dbReference>
<dbReference type="PANTHER" id="PTHR43283">
    <property type="entry name" value="BETA-LACTAMASE-RELATED"/>
    <property type="match status" value="1"/>
</dbReference>
<name>A0ABT6F4Q8_9BACT</name>
<dbReference type="PANTHER" id="PTHR43283:SF18">
    <property type="match status" value="1"/>
</dbReference>
<protein>
    <submittedName>
        <fullName evidence="3">Serine hydrolase</fullName>
        <ecNumber evidence="3">3.1.1.103</ecNumber>
    </submittedName>
</protein>
<evidence type="ECO:0000259" key="2">
    <source>
        <dbReference type="Pfam" id="PF00144"/>
    </source>
</evidence>